<dbReference type="Proteomes" id="UP000000311">
    <property type="component" value="Unassembled WGS sequence"/>
</dbReference>
<protein>
    <submittedName>
        <fullName evidence="1">Uncharacterized protein</fullName>
    </submittedName>
</protein>
<evidence type="ECO:0000313" key="1">
    <source>
        <dbReference type="EMBL" id="EFN64039.1"/>
    </source>
</evidence>
<gene>
    <name evidence="1" type="ORF">EAG_04913</name>
</gene>
<accession>E2ARA3</accession>
<dbReference type="InParanoid" id="E2ARA3"/>
<proteinExistence type="predicted"/>
<evidence type="ECO:0000313" key="2">
    <source>
        <dbReference type="Proteomes" id="UP000000311"/>
    </source>
</evidence>
<keyword evidence="2" id="KW-1185">Reference proteome</keyword>
<name>E2ARA3_CAMFO</name>
<organism evidence="2">
    <name type="scientific">Camponotus floridanus</name>
    <name type="common">Florida carpenter ant</name>
    <dbReference type="NCBI Taxonomy" id="104421"/>
    <lineage>
        <taxon>Eukaryota</taxon>
        <taxon>Metazoa</taxon>
        <taxon>Ecdysozoa</taxon>
        <taxon>Arthropoda</taxon>
        <taxon>Hexapoda</taxon>
        <taxon>Insecta</taxon>
        <taxon>Pterygota</taxon>
        <taxon>Neoptera</taxon>
        <taxon>Endopterygota</taxon>
        <taxon>Hymenoptera</taxon>
        <taxon>Apocrita</taxon>
        <taxon>Aculeata</taxon>
        <taxon>Formicoidea</taxon>
        <taxon>Formicidae</taxon>
        <taxon>Formicinae</taxon>
        <taxon>Camponotus</taxon>
    </lineage>
</organism>
<sequence>MRSVTLHSKKLFYAYLRSTHRCHTDSIAFHSRILVRDAEEAVTRKGNKSCNYGNSALREAVHSETRSGAGVTNAKLDNVTYERTIWLETSRVSSTDTNSRRFTTQPGGMVDATLGERVANESKKQTRSVVCVIEAINVLRFRCCIVRAATNRGFIGL</sequence>
<reference evidence="1 2" key="1">
    <citation type="journal article" date="2010" name="Science">
        <title>Genomic comparison of the ants Camponotus floridanus and Harpegnathos saltator.</title>
        <authorList>
            <person name="Bonasio R."/>
            <person name="Zhang G."/>
            <person name="Ye C."/>
            <person name="Mutti N.S."/>
            <person name="Fang X."/>
            <person name="Qin N."/>
            <person name="Donahue G."/>
            <person name="Yang P."/>
            <person name="Li Q."/>
            <person name="Li C."/>
            <person name="Zhang P."/>
            <person name="Huang Z."/>
            <person name="Berger S.L."/>
            <person name="Reinberg D."/>
            <person name="Wang J."/>
            <person name="Liebig J."/>
        </authorList>
    </citation>
    <scope>NUCLEOTIDE SEQUENCE [LARGE SCALE GENOMIC DNA]</scope>
    <source>
        <strain evidence="2">C129</strain>
    </source>
</reference>
<dbReference type="AlphaFoldDB" id="E2ARA3"/>
<dbReference type="EMBL" id="GL441990">
    <property type="protein sequence ID" value="EFN64039.1"/>
    <property type="molecule type" value="Genomic_DNA"/>
</dbReference>